<proteinExistence type="predicted"/>
<protein>
    <submittedName>
        <fullName evidence="1">Uncharacterized protein</fullName>
    </submittedName>
</protein>
<comment type="caution">
    <text evidence="1">The sequence shown here is derived from an EMBL/GenBank/DDBJ whole genome shotgun (WGS) entry which is preliminary data.</text>
</comment>
<dbReference type="AlphaFoldDB" id="A0A839G9C1"/>
<keyword evidence="2" id="KW-1185">Reference proteome</keyword>
<accession>A0A839G9C1</accession>
<dbReference type="Proteomes" id="UP000563094">
    <property type="component" value="Unassembled WGS sequence"/>
</dbReference>
<name>A0A839G9C1_9BACT</name>
<reference evidence="1 2" key="1">
    <citation type="submission" date="2020-08" db="EMBL/GenBank/DDBJ databases">
        <title>Genomic Encyclopedia of Type Strains, Phase IV (KMG-IV): sequencing the most valuable type-strain genomes for metagenomic binning, comparative biology and taxonomic classification.</title>
        <authorList>
            <person name="Goeker M."/>
        </authorList>
    </citation>
    <scope>NUCLEOTIDE SEQUENCE [LARGE SCALE GENOMIC DNA]</scope>
    <source>
        <strain evidence="1 2">DSM 29854</strain>
    </source>
</reference>
<dbReference type="EMBL" id="JACJIQ010000001">
    <property type="protein sequence ID" value="MBA9075572.1"/>
    <property type="molecule type" value="Genomic_DNA"/>
</dbReference>
<evidence type="ECO:0000313" key="2">
    <source>
        <dbReference type="Proteomes" id="UP000563094"/>
    </source>
</evidence>
<organism evidence="1 2">
    <name type="scientific">Rufibacter quisquiliarum</name>
    <dbReference type="NCBI Taxonomy" id="1549639"/>
    <lineage>
        <taxon>Bacteria</taxon>
        <taxon>Pseudomonadati</taxon>
        <taxon>Bacteroidota</taxon>
        <taxon>Cytophagia</taxon>
        <taxon>Cytophagales</taxon>
        <taxon>Hymenobacteraceae</taxon>
        <taxon>Rufibacter</taxon>
    </lineage>
</organism>
<sequence>MYIFYKSYANVCVQNLAVSFIFQGRKEYI</sequence>
<gene>
    <name evidence="1" type="ORF">FHS90_000269</name>
</gene>
<evidence type="ECO:0000313" key="1">
    <source>
        <dbReference type="EMBL" id="MBA9075572.1"/>
    </source>
</evidence>